<evidence type="ECO:0000256" key="3">
    <source>
        <dbReference type="ARBA" id="ARBA00022824"/>
    </source>
</evidence>
<dbReference type="OrthoDB" id="342024at2759"/>
<accession>A0A642UJL8</accession>
<evidence type="ECO:0000313" key="8">
    <source>
        <dbReference type="Proteomes" id="UP000761534"/>
    </source>
</evidence>
<dbReference type="Pfam" id="PF08314">
    <property type="entry name" value="Sec39"/>
    <property type="match status" value="1"/>
</dbReference>
<evidence type="ECO:0000256" key="1">
    <source>
        <dbReference type="ARBA" id="ARBA00004240"/>
    </source>
</evidence>
<keyword evidence="2" id="KW-0813">Transport</keyword>
<dbReference type="VEuPathDB" id="FungiDB:TRICI_006226"/>
<feature type="domain" description="Sec39" evidence="6">
    <location>
        <begin position="4"/>
        <end position="625"/>
    </location>
</feature>
<dbReference type="PANTHER" id="PTHR40787:SF3">
    <property type="entry name" value="PROTEIN TRANSPORT PROTEIN SEC39"/>
    <property type="match status" value="1"/>
</dbReference>
<keyword evidence="4" id="KW-0653">Protein transport</keyword>
<dbReference type="PANTHER" id="PTHR40787">
    <property type="entry name" value="SECRETED PROTEIN"/>
    <property type="match status" value="1"/>
</dbReference>
<keyword evidence="8" id="KW-1185">Reference proteome</keyword>
<comment type="caution">
    <text evidence="7">The sequence shown here is derived from an EMBL/GenBank/DDBJ whole genome shotgun (WGS) entry which is preliminary data.</text>
</comment>
<reference evidence="7" key="1">
    <citation type="journal article" date="2019" name="G3 (Bethesda)">
        <title>Genome Assemblies of Two Rare Opportunistic Yeast Pathogens: Diutina rugosa (syn. Candida rugosa) and Trichomonascus ciferrii (syn. Candida ciferrii).</title>
        <authorList>
            <person name="Mixao V."/>
            <person name="Saus E."/>
            <person name="Hansen A.P."/>
            <person name="Lass-Florl C."/>
            <person name="Gabaldon T."/>
        </authorList>
    </citation>
    <scope>NUCLEOTIDE SEQUENCE</scope>
    <source>
        <strain evidence="7">CBS 4856</strain>
    </source>
</reference>
<sequence>MSLVLAARYASKGNLTQFTQIVQKEKDYYLSDPWVPYSALTIALVFLPEALDSYYELLIHQLCKGEVEEATSEVPEETLKLPEAEMDTRRHVLVEYLSSRATELGWVQEKEDDDPYSKWIQIRTRKVDDCCGMIQQFRYTPDKLMPWQEGIANVVSLYRQYYSEWFTISEFEKNDCKTNVFKLLGNSAANVISRDMRKLVVPYLNYIDDWSGLYAWIEENSNNLELLLPMASNKAISSAIIAACYLCKNTDQASISTLKSIQKAIPVSSQYPKNDLNYNSYASTDFSSLTNLLQSSITARSEKALSFLGDLIKAMSLLSVQFNVTLREVAYLRLVATAEEQYNVVPDYLRNCNDFHKAHEVLHWLKECHILEKVSISQIDSALIESSLSQGDFGFIHKYYPRPPLDIIIKTFDYFYDNATNGNKTRSKMKSAATCLDLATEPSEELERRKALLHATHELSQFSLTLTPGVPLKPIEIKQHASDPLYIIHRVLELNPEACKEISLLTVIAEDLLKFTGDSSLLNHPVDTVPVRVCAMCVQAALVDTNFTLAYEYALSLSALKESSVAWTACFQVGKFISPDWESARPPKSVLNKQMDILSRTLTICPRENIASVLSAWKRNEQLLEPTPHDTQDNDKYHEPQGPSGDATTAHGDRKRDQISNLLVSGLGWAIGAK</sequence>
<protein>
    <recommendedName>
        <fullName evidence="6">Sec39 domain-containing protein</fullName>
    </recommendedName>
</protein>
<evidence type="ECO:0000256" key="2">
    <source>
        <dbReference type="ARBA" id="ARBA00022448"/>
    </source>
</evidence>
<comment type="subcellular location">
    <subcellularLocation>
        <location evidence="1">Endoplasmic reticulum</location>
    </subcellularLocation>
</comment>
<dbReference type="AlphaFoldDB" id="A0A642UJL8"/>
<feature type="compositionally biased region" description="Basic and acidic residues" evidence="5">
    <location>
        <begin position="625"/>
        <end position="639"/>
    </location>
</feature>
<gene>
    <name evidence="7" type="ORF">TRICI_006226</name>
</gene>
<evidence type="ECO:0000256" key="5">
    <source>
        <dbReference type="SAM" id="MobiDB-lite"/>
    </source>
</evidence>
<dbReference type="InterPro" id="IPR013244">
    <property type="entry name" value="Sec39_domain"/>
</dbReference>
<dbReference type="Proteomes" id="UP000761534">
    <property type="component" value="Unassembled WGS sequence"/>
</dbReference>
<evidence type="ECO:0000256" key="4">
    <source>
        <dbReference type="ARBA" id="ARBA00022927"/>
    </source>
</evidence>
<name>A0A642UJL8_9ASCO</name>
<feature type="region of interest" description="Disordered" evidence="5">
    <location>
        <begin position="625"/>
        <end position="656"/>
    </location>
</feature>
<evidence type="ECO:0000313" key="7">
    <source>
        <dbReference type="EMBL" id="KAA8900264.1"/>
    </source>
</evidence>
<dbReference type="GO" id="GO:0015031">
    <property type="term" value="P:protein transport"/>
    <property type="evidence" value="ECO:0007669"/>
    <property type="project" value="UniProtKB-KW"/>
</dbReference>
<dbReference type="EMBL" id="SWFS01000505">
    <property type="protein sequence ID" value="KAA8900264.1"/>
    <property type="molecule type" value="Genomic_DNA"/>
</dbReference>
<proteinExistence type="predicted"/>
<dbReference type="GO" id="GO:0005783">
    <property type="term" value="C:endoplasmic reticulum"/>
    <property type="evidence" value="ECO:0007669"/>
    <property type="project" value="UniProtKB-SubCell"/>
</dbReference>
<organism evidence="7 8">
    <name type="scientific">Trichomonascus ciferrii</name>
    <dbReference type="NCBI Taxonomy" id="44093"/>
    <lineage>
        <taxon>Eukaryota</taxon>
        <taxon>Fungi</taxon>
        <taxon>Dikarya</taxon>
        <taxon>Ascomycota</taxon>
        <taxon>Saccharomycotina</taxon>
        <taxon>Dipodascomycetes</taxon>
        <taxon>Dipodascales</taxon>
        <taxon>Trichomonascaceae</taxon>
        <taxon>Trichomonascus</taxon>
        <taxon>Trichomonascus ciferrii complex</taxon>
    </lineage>
</organism>
<evidence type="ECO:0000259" key="6">
    <source>
        <dbReference type="Pfam" id="PF08314"/>
    </source>
</evidence>
<keyword evidence="3" id="KW-0256">Endoplasmic reticulum</keyword>
<dbReference type="GO" id="GO:0006890">
    <property type="term" value="P:retrograde vesicle-mediated transport, Golgi to endoplasmic reticulum"/>
    <property type="evidence" value="ECO:0007669"/>
    <property type="project" value="InterPro"/>
</dbReference>